<dbReference type="InterPro" id="IPR000092">
    <property type="entry name" value="Polyprenyl_synt"/>
</dbReference>
<name>A0A1Z3U4S3_BREVE</name>
<dbReference type="GO" id="GO:0004659">
    <property type="term" value="F:prenyltransferase activity"/>
    <property type="evidence" value="ECO:0007669"/>
    <property type="project" value="InterPro"/>
</dbReference>
<dbReference type="SUPFAM" id="SSF48576">
    <property type="entry name" value="Terpenoid synthases"/>
    <property type="match status" value="1"/>
</dbReference>
<organism evidence="8 9">
    <name type="scientific">Brevundimonas vesicularis</name>
    <name type="common">Pseudomonas vesicularis</name>
    <dbReference type="NCBI Taxonomy" id="41276"/>
    <lineage>
        <taxon>Bacteria</taxon>
        <taxon>Pseudomonadati</taxon>
        <taxon>Pseudomonadota</taxon>
        <taxon>Alphaproteobacteria</taxon>
        <taxon>Caulobacterales</taxon>
        <taxon>Caulobacteraceae</taxon>
        <taxon>Brevundimonas</taxon>
    </lineage>
</organism>
<keyword evidence="5" id="KW-0460">Magnesium</keyword>
<dbReference type="InterPro" id="IPR033749">
    <property type="entry name" value="Polyprenyl_synt_CS"/>
</dbReference>
<proteinExistence type="inferred from homology"/>
<evidence type="ECO:0000256" key="2">
    <source>
        <dbReference type="ARBA" id="ARBA00006706"/>
    </source>
</evidence>
<dbReference type="Proteomes" id="UP000197050">
    <property type="component" value="Chromosome"/>
</dbReference>
<evidence type="ECO:0000256" key="4">
    <source>
        <dbReference type="ARBA" id="ARBA00022723"/>
    </source>
</evidence>
<dbReference type="EMBL" id="CP022048">
    <property type="protein sequence ID" value="ASE38150.1"/>
    <property type="molecule type" value="Genomic_DNA"/>
</dbReference>
<dbReference type="PANTHER" id="PTHR43281">
    <property type="entry name" value="FARNESYL DIPHOSPHATE SYNTHASE"/>
    <property type="match status" value="1"/>
</dbReference>
<keyword evidence="6" id="KW-0414">Isoprene biosynthesis</keyword>
<sequence>MCSSLRRIKASASVDIANGSWRVASDAVVMPYGIIKVRRVVATRRRRVWEICMAIVGIRRQPPLADASCDPDDLRLQVQAHLAEVAPAHGGLLSTAAREALLGQGKRVRPVLAMLAAAHVGGDPEDALDYACALEMVHAASLVLDDLPCMDDASLRRGQPTLHRRHGEDTAVLAAVALLNHATRLVLRTPAPAETRLAALDLLTQAIGFDGLSEGQMRDLRDDARDRDETALRQINDLKTGALFVATVRGGGLLGGGDAQDLARLSIFGEAIGFAFQLCDDLLDVCSTVDAVGKDVGQDDDTTTFVDLWGECRTRAAVRQSLAKAVEAVGHDSPLALYVLDLFQQAELGV</sequence>
<evidence type="ECO:0000256" key="7">
    <source>
        <dbReference type="RuleBase" id="RU004466"/>
    </source>
</evidence>
<evidence type="ECO:0008006" key="10">
    <source>
        <dbReference type="Google" id="ProtNLM"/>
    </source>
</evidence>
<reference evidence="9" key="1">
    <citation type="submission" date="2017-06" db="EMBL/GenBank/DDBJ databases">
        <title>FDA dAtabase for Regulatory Grade micrObial Sequences (FDA-ARGOS): Supporting development and validation of Infectious Disease Dx tests.</title>
        <authorList>
            <person name="Minogue T."/>
            <person name="Wolcott M."/>
            <person name="Wasieloski L."/>
            <person name="Aguilar W."/>
            <person name="Moore D."/>
            <person name="Tallon L."/>
            <person name="Sadzewicz L."/>
            <person name="Sengamalay N."/>
            <person name="Ott S."/>
            <person name="Godinez A."/>
            <person name="Nagaraj S."/>
            <person name="Nadendla S."/>
            <person name="Geyer C."/>
            <person name="Sichtig H."/>
        </authorList>
    </citation>
    <scope>NUCLEOTIDE SEQUENCE [LARGE SCALE GENOMIC DNA]</scope>
    <source>
        <strain evidence="9">FDAARGOS_289</strain>
    </source>
</reference>
<keyword evidence="3 7" id="KW-0808">Transferase</keyword>
<comment type="similarity">
    <text evidence="2 7">Belongs to the FPP/GGPP synthase family.</text>
</comment>
<evidence type="ECO:0000313" key="8">
    <source>
        <dbReference type="EMBL" id="ASE38150.1"/>
    </source>
</evidence>
<dbReference type="PROSITE" id="PS00444">
    <property type="entry name" value="POLYPRENYL_SYNTHASE_2"/>
    <property type="match status" value="1"/>
</dbReference>
<dbReference type="GO" id="GO:0016114">
    <property type="term" value="P:terpenoid biosynthetic process"/>
    <property type="evidence" value="ECO:0007669"/>
    <property type="project" value="UniProtKB-ARBA"/>
</dbReference>
<dbReference type="FunFam" id="1.10.600.10:FF:000001">
    <property type="entry name" value="Geranylgeranyl diphosphate synthase"/>
    <property type="match status" value="1"/>
</dbReference>
<evidence type="ECO:0000256" key="3">
    <source>
        <dbReference type="ARBA" id="ARBA00022679"/>
    </source>
</evidence>
<dbReference type="PANTHER" id="PTHR43281:SF1">
    <property type="entry name" value="FARNESYL DIPHOSPHATE SYNTHASE"/>
    <property type="match status" value="1"/>
</dbReference>
<dbReference type="SFLD" id="SFLDS00005">
    <property type="entry name" value="Isoprenoid_Synthase_Type_I"/>
    <property type="match status" value="1"/>
</dbReference>
<dbReference type="InterPro" id="IPR008949">
    <property type="entry name" value="Isoprenoid_synthase_dom_sf"/>
</dbReference>
<dbReference type="KEGG" id="bvc:CEP68_00730"/>
<protein>
    <recommendedName>
        <fullName evidence="10">Polyprenyl synthetase family protein</fullName>
    </recommendedName>
</protein>
<dbReference type="GO" id="GO:0046872">
    <property type="term" value="F:metal ion binding"/>
    <property type="evidence" value="ECO:0007669"/>
    <property type="project" value="UniProtKB-KW"/>
</dbReference>
<dbReference type="Pfam" id="PF00348">
    <property type="entry name" value="polyprenyl_synt"/>
    <property type="match status" value="1"/>
</dbReference>
<comment type="cofactor">
    <cofactor evidence="1">
        <name>Mg(2+)</name>
        <dbReference type="ChEBI" id="CHEBI:18420"/>
    </cofactor>
</comment>
<keyword evidence="4" id="KW-0479">Metal-binding</keyword>
<evidence type="ECO:0000256" key="5">
    <source>
        <dbReference type="ARBA" id="ARBA00022842"/>
    </source>
</evidence>
<dbReference type="PROSITE" id="PS00723">
    <property type="entry name" value="POLYPRENYL_SYNTHASE_1"/>
    <property type="match status" value="1"/>
</dbReference>
<evidence type="ECO:0000313" key="9">
    <source>
        <dbReference type="Proteomes" id="UP000197050"/>
    </source>
</evidence>
<evidence type="ECO:0000256" key="1">
    <source>
        <dbReference type="ARBA" id="ARBA00001946"/>
    </source>
</evidence>
<dbReference type="AlphaFoldDB" id="A0A1Z3U4S3"/>
<dbReference type="Gene3D" id="1.10.600.10">
    <property type="entry name" value="Farnesyl Diphosphate Synthase"/>
    <property type="match status" value="1"/>
</dbReference>
<evidence type="ECO:0000256" key="6">
    <source>
        <dbReference type="ARBA" id="ARBA00023229"/>
    </source>
</evidence>
<accession>A0A1Z3U4S3</accession>
<gene>
    <name evidence="8" type="ORF">CEP68_00730</name>
</gene>